<keyword evidence="1" id="KW-0620">Polyamine biosynthesis</keyword>
<keyword evidence="3" id="KW-1133">Transmembrane helix</keyword>
<keyword evidence="3" id="KW-0472">Membrane</keyword>
<evidence type="ECO:0000256" key="3">
    <source>
        <dbReference type="SAM" id="Phobius"/>
    </source>
</evidence>
<feature type="transmembrane region" description="Helical" evidence="3">
    <location>
        <begin position="53"/>
        <end position="71"/>
    </location>
</feature>
<dbReference type="GO" id="GO:0010487">
    <property type="term" value="F:thermospermine synthase activity"/>
    <property type="evidence" value="ECO:0007669"/>
    <property type="project" value="TreeGrafter"/>
</dbReference>
<dbReference type="PANTHER" id="PTHR43317:SF1">
    <property type="entry name" value="THERMOSPERMINE SYNTHASE ACAULIS5"/>
    <property type="match status" value="1"/>
</dbReference>
<sequence length="614" mass="68214">MPPKKSSGKSKQPPKIAADSSFTPKSFEKELKNLAAKAKEETWGRWLLEQASVYLRSAVLLGLVAVYANVSELALSPVYGSIPVSIWHNKLVMAACFVGWACNLHLGRILPIRTTHLLPIIALYIPTAQYFLFKLSGTFTAYHGPLITEGLTLFPLLVLSVASTATYLDGADMAVVPGFIRDAMPGIGSWFYFRTVESLSAKLLGQYIGMSIFQTRMILETILGASYALFAPSKFLVLTLPALLHTAFFNHHVMTPMAAQSLNATLTANDWLLHDRKESLTGYISVADNLKAGYRVMRCDHSLLGGEWIRFKGLRVAEPIYGVFTMLEGVRLIEVPEPVPDNKAKALVIGLGIGTLPAALVAHGVDTTIVEIDPVVHEFASKYFQLPSNHTAVIQDAVTYTSDLANNTDTKFDYIVHDVFTGGAEPIALFTLEFLQNLNALLKPNGAIAINYAGDFTLPPPKIVFKTIKEVFPSCRIFREQPRDDALVEEEKRDFTNMVIFCTKDADRPVTFRKATPADMLQSRTRQHFLVPKYEVFETDFTAGGEVGILRSNDTAALEKWHQKSGLGHWEVMRVVLPDFVWESWIPHGWWNLKELVTIFIFSIPKVSGQYGAN</sequence>
<gene>
    <name evidence="4" type="ORF">VP1G_00860</name>
</gene>
<dbReference type="PANTHER" id="PTHR43317">
    <property type="entry name" value="THERMOSPERMINE SYNTHASE ACAULIS5"/>
    <property type="match status" value="1"/>
</dbReference>
<proteinExistence type="predicted"/>
<dbReference type="GO" id="GO:0006596">
    <property type="term" value="P:polyamine biosynthetic process"/>
    <property type="evidence" value="ECO:0007669"/>
    <property type="project" value="UniProtKB-KW"/>
</dbReference>
<dbReference type="EMBL" id="KN714669">
    <property type="protein sequence ID" value="KUI53578.1"/>
    <property type="molecule type" value="Genomic_DNA"/>
</dbReference>
<dbReference type="InterPro" id="IPR029063">
    <property type="entry name" value="SAM-dependent_MTases_sf"/>
</dbReference>
<dbReference type="SUPFAM" id="SSF53335">
    <property type="entry name" value="S-adenosyl-L-methionine-dependent methyltransferases"/>
    <property type="match status" value="1"/>
</dbReference>
<dbReference type="Proteomes" id="UP000078576">
    <property type="component" value="Unassembled WGS sequence"/>
</dbReference>
<evidence type="ECO:0000313" key="5">
    <source>
        <dbReference type="Proteomes" id="UP000078576"/>
    </source>
</evidence>
<dbReference type="Pfam" id="PF01564">
    <property type="entry name" value="Spermine_synth"/>
    <property type="match status" value="1"/>
</dbReference>
<evidence type="ECO:0000313" key="4">
    <source>
        <dbReference type="EMBL" id="KUI53578.1"/>
    </source>
</evidence>
<evidence type="ECO:0000256" key="1">
    <source>
        <dbReference type="ARBA" id="ARBA00023115"/>
    </source>
</evidence>
<keyword evidence="5" id="KW-1185">Reference proteome</keyword>
<protein>
    <submittedName>
        <fullName evidence="4">Polyamine aminopropyltransferase</fullName>
    </submittedName>
</protein>
<dbReference type="NCBIfam" id="NF037959">
    <property type="entry name" value="MFS_SpdSyn"/>
    <property type="match status" value="1"/>
</dbReference>
<evidence type="ECO:0000256" key="2">
    <source>
        <dbReference type="SAM" id="MobiDB-lite"/>
    </source>
</evidence>
<dbReference type="CDD" id="cd02440">
    <property type="entry name" value="AdoMet_MTases"/>
    <property type="match status" value="1"/>
</dbReference>
<dbReference type="FunFam" id="3.40.50.150:FF:000288">
    <property type="entry name" value="Spermine/spermidine synthase, putative"/>
    <property type="match status" value="1"/>
</dbReference>
<feature type="region of interest" description="Disordered" evidence="2">
    <location>
        <begin position="1"/>
        <end position="22"/>
    </location>
</feature>
<dbReference type="OrthoDB" id="2016285at2759"/>
<accession>A0A194UPK9</accession>
<feature type="transmembrane region" description="Helical" evidence="3">
    <location>
        <begin position="153"/>
        <end position="171"/>
    </location>
</feature>
<name>A0A194UPK9_CYTMA</name>
<reference evidence="5" key="1">
    <citation type="submission" date="2014-12" db="EMBL/GenBank/DDBJ databases">
        <title>Genome Sequence of Valsa Canker Pathogens Uncovers a Specific Adaption of Colonization on Woody Bark.</title>
        <authorList>
            <person name="Yin Z."/>
            <person name="Liu H."/>
            <person name="Gao X."/>
            <person name="Li Z."/>
            <person name="Song N."/>
            <person name="Ke X."/>
            <person name="Dai Q."/>
            <person name="Wu Y."/>
            <person name="Sun Y."/>
            <person name="Xu J.-R."/>
            <person name="Kang Z.K."/>
            <person name="Wang L."/>
            <person name="Huang L."/>
        </authorList>
    </citation>
    <scope>NUCLEOTIDE SEQUENCE [LARGE SCALE GENOMIC DNA]</scope>
    <source>
        <strain evidence="5">SXYL134</strain>
    </source>
</reference>
<organism evidence="4 5">
    <name type="scientific">Cytospora mali</name>
    <name type="common">Apple Valsa canker fungus</name>
    <name type="synonym">Valsa mali</name>
    <dbReference type="NCBI Taxonomy" id="578113"/>
    <lineage>
        <taxon>Eukaryota</taxon>
        <taxon>Fungi</taxon>
        <taxon>Dikarya</taxon>
        <taxon>Ascomycota</taxon>
        <taxon>Pezizomycotina</taxon>
        <taxon>Sordariomycetes</taxon>
        <taxon>Sordariomycetidae</taxon>
        <taxon>Diaporthales</taxon>
        <taxon>Cytosporaceae</taxon>
        <taxon>Cytospora</taxon>
    </lineage>
</organism>
<keyword evidence="3" id="KW-0812">Transmembrane</keyword>
<dbReference type="Gene3D" id="3.40.50.150">
    <property type="entry name" value="Vaccinia Virus protein VP39"/>
    <property type="match status" value="1"/>
</dbReference>
<dbReference type="AlphaFoldDB" id="A0A194UPK9"/>
<feature type="transmembrane region" description="Helical" evidence="3">
    <location>
        <begin position="117"/>
        <end position="133"/>
    </location>
</feature>
<feature type="transmembrane region" description="Helical" evidence="3">
    <location>
        <begin position="91"/>
        <end position="110"/>
    </location>
</feature>